<keyword evidence="1" id="KW-0812">Transmembrane</keyword>
<dbReference type="Proteomes" id="UP001420932">
    <property type="component" value="Unassembled WGS sequence"/>
</dbReference>
<evidence type="ECO:0000313" key="3">
    <source>
        <dbReference type="Proteomes" id="UP001420932"/>
    </source>
</evidence>
<keyword evidence="1" id="KW-0472">Membrane</keyword>
<sequence length="305" mass="33181">MCQGGAKACQGRAKAVPRPCQGRAKAVPRSCQGGAKAVPRACQGVPRRAKAVPRMCQGGVRERLNIYYKGVGVEAGVARVMLLALALSISLLSTATWWPLACLVVIGWEPPPWHAAARARGWSAARTAFLALFARSAGQSRWTLSVKRPFRENPHFGCRFRWQPWAGRILGMSWPRENFATIYLEPFLDARNGGTRMGGALRLSVETPTLASDPFRGKADDCGGSCASNLKLLGAMNCWCIMLVRACGWGRWKTVYKWLCLFSSSCVHLKKTSCALNIVPSLPGKGGQCGVSLVSSRNATWLICR</sequence>
<reference evidence="2 3" key="1">
    <citation type="submission" date="2024-01" db="EMBL/GenBank/DDBJ databases">
        <title>Genome assemblies of Stephania.</title>
        <authorList>
            <person name="Yang L."/>
        </authorList>
    </citation>
    <scope>NUCLEOTIDE SEQUENCE [LARGE SCALE GENOMIC DNA]</scope>
    <source>
        <strain evidence="2">YNDBR</strain>
        <tissue evidence="2">Leaf</tissue>
    </source>
</reference>
<keyword evidence="3" id="KW-1185">Reference proteome</keyword>
<evidence type="ECO:0000313" key="2">
    <source>
        <dbReference type="EMBL" id="KAK9160440.1"/>
    </source>
</evidence>
<comment type="caution">
    <text evidence="2">The sequence shown here is derived from an EMBL/GenBank/DDBJ whole genome shotgun (WGS) entry which is preliminary data.</text>
</comment>
<organism evidence="2 3">
    <name type="scientific">Stephania yunnanensis</name>
    <dbReference type="NCBI Taxonomy" id="152371"/>
    <lineage>
        <taxon>Eukaryota</taxon>
        <taxon>Viridiplantae</taxon>
        <taxon>Streptophyta</taxon>
        <taxon>Embryophyta</taxon>
        <taxon>Tracheophyta</taxon>
        <taxon>Spermatophyta</taxon>
        <taxon>Magnoliopsida</taxon>
        <taxon>Ranunculales</taxon>
        <taxon>Menispermaceae</taxon>
        <taxon>Menispermoideae</taxon>
        <taxon>Cissampelideae</taxon>
        <taxon>Stephania</taxon>
    </lineage>
</organism>
<protein>
    <submittedName>
        <fullName evidence="2">Uncharacterized protein</fullName>
    </submittedName>
</protein>
<proteinExistence type="predicted"/>
<dbReference type="EMBL" id="JBBNAF010000003">
    <property type="protein sequence ID" value="KAK9160440.1"/>
    <property type="molecule type" value="Genomic_DNA"/>
</dbReference>
<name>A0AAP0KZV2_9MAGN</name>
<dbReference type="AlphaFoldDB" id="A0AAP0KZV2"/>
<gene>
    <name evidence="2" type="ORF">Syun_006781</name>
</gene>
<feature type="transmembrane region" description="Helical" evidence="1">
    <location>
        <begin position="82"/>
        <end position="108"/>
    </location>
</feature>
<evidence type="ECO:0000256" key="1">
    <source>
        <dbReference type="SAM" id="Phobius"/>
    </source>
</evidence>
<accession>A0AAP0KZV2</accession>
<keyword evidence="1" id="KW-1133">Transmembrane helix</keyword>